<keyword evidence="1" id="KW-0238">DNA-binding</keyword>
<gene>
    <name evidence="3" type="ORF">ACFOOQ_19450</name>
</gene>
<comment type="caution">
    <text evidence="3">The sequence shown here is derived from an EMBL/GenBank/DDBJ whole genome shotgun (WGS) entry which is preliminary data.</text>
</comment>
<dbReference type="Pfam" id="PF01381">
    <property type="entry name" value="HTH_3"/>
    <property type="match status" value="1"/>
</dbReference>
<evidence type="ECO:0000313" key="4">
    <source>
        <dbReference type="Proteomes" id="UP001595711"/>
    </source>
</evidence>
<dbReference type="SUPFAM" id="SSF47413">
    <property type="entry name" value="lambda repressor-like DNA-binding domains"/>
    <property type="match status" value="1"/>
</dbReference>
<dbReference type="Gene3D" id="1.10.260.40">
    <property type="entry name" value="lambda repressor-like DNA-binding domains"/>
    <property type="match status" value="1"/>
</dbReference>
<dbReference type="InterPro" id="IPR001387">
    <property type="entry name" value="Cro/C1-type_HTH"/>
</dbReference>
<dbReference type="PANTHER" id="PTHR46558:SF4">
    <property type="entry name" value="DNA-BIDING PHAGE PROTEIN"/>
    <property type="match status" value="1"/>
</dbReference>
<dbReference type="EMBL" id="JBHRYJ010000005">
    <property type="protein sequence ID" value="MFC3677737.1"/>
    <property type="molecule type" value="Genomic_DNA"/>
</dbReference>
<accession>A0ABV7VLI7</accession>
<dbReference type="PROSITE" id="PS50943">
    <property type="entry name" value="HTH_CROC1"/>
    <property type="match status" value="1"/>
</dbReference>
<evidence type="ECO:0000313" key="3">
    <source>
        <dbReference type="EMBL" id="MFC3677737.1"/>
    </source>
</evidence>
<dbReference type="RefSeq" id="WP_379729328.1">
    <property type="nucleotide sequence ID" value="NZ_JBHRYJ010000005.1"/>
</dbReference>
<keyword evidence="4" id="KW-1185">Reference proteome</keyword>
<dbReference type="Proteomes" id="UP001595711">
    <property type="component" value="Unassembled WGS sequence"/>
</dbReference>
<evidence type="ECO:0000259" key="2">
    <source>
        <dbReference type="PROSITE" id="PS50943"/>
    </source>
</evidence>
<reference evidence="4" key="1">
    <citation type="journal article" date="2019" name="Int. J. Syst. Evol. Microbiol.">
        <title>The Global Catalogue of Microorganisms (GCM) 10K type strain sequencing project: providing services to taxonomists for standard genome sequencing and annotation.</title>
        <authorList>
            <consortium name="The Broad Institute Genomics Platform"/>
            <consortium name="The Broad Institute Genome Sequencing Center for Infectious Disease"/>
            <person name="Wu L."/>
            <person name="Ma J."/>
        </authorList>
    </citation>
    <scope>NUCLEOTIDE SEQUENCE [LARGE SCALE GENOMIC DNA]</scope>
    <source>
        <strain evidence="4">KCTC 42182</strain>
    </source>
</reference>
<dbReference type="PANTHER" id="PTHR46558">
    <property type="entry name" value="TRACRIPTIONAL REGULATORY PROTEIN-RELATED-RELATED"/>
    <property type="match status" value="1"/>
</dbReference>
<proteinExistence type="predicted"/>
<dbReference type="CDD" id="cd00093">
    <property type="entry name" value="HTH_XRE"/>
    <property type="match status" value="1"/>
</dbReference>
<feature type="domain" description="HTH cro/C1-type" evidence="2">
    <location>
        <begin position="14"/>
        <end position="68"/>
    </location>
</feature>
<evidence type="ECO:0000256" key="1">
    <source>
        <dbReference type="ARBA" id="ARBA00023125"/>
    </source>
</evidence>
<sequence length="125" mass="13915">MKEREILVAVGRTVRGFRKEAGLTQAQLAEKVGVSLDTVGYLERGEYFTTAQTLFKIGQVLGRNMDELFAGTPRVKKSREDEAIDVAMVRFRAMLEGELAFQAEDVIKLLNMAARKKPAPKGKGR</sequence>
<dbReference type="InterPro" id="IPR010982">
    <property type="entry name" value="Lambda_DNA-bd_dom_sf"/>
</dbReference>
<name>A0ABV7VLI7_9PROT</name>
<dbReference type="SMART" id="SM00530">
    <property type="entry name" value="HTH_XRE"/>
    <property type="match status" value="1"/>
</dbReference>
<protein>
    <submittedName>
        <fullName evidence="3">Helix-turn-helix domain-containing protein</fullName>
    </submittedName>
</protein>
<organism evidence="3 4">
    <name type="scientific">Ferrovibrio xuzhouensis</name>
    <dbReference type="NCBI Taxonomy" id="1576914"/>
    <lineage>
        <taxon>Bacteria</taxon>
        <taxon>Pseudomonadati</taxon>
        <taxon>Pseudomonadota</taxon>
        <taxon>Alphaproteobacteria</taxon>
        <taxon>Rhodospirillales</taxon>
        <taxon>Rhodospirillaceae</taxon>
        <taxon>Ferrovibrio</taxon>
    </lineage>
</organism>